<dbReference type="Proteomes" id="UP001652600">
    <property type="component" value="Chromosome 6"/>
</dbReference>
<sequence>MISHGPCNQLKRIVGGRNEVVIVSDRHKSICKAIEVAFLNVLHCMCFVRRRYNVMTTNISESLNSAMLKVRELPICSMFEVLRIMLQRWFFERREVADYQVTDFTKTIEG</sequence>
<evidence type="ECO:0000313" key="2">
    <source>
        <dbReference type="RefSeq" id="XP_050942634.1"/>
    </source>
</evidence>
<reference evidence="2" key="1">
    <citation type="submission" date="2025-08" db="UniProtKB">
        <authorList>
            <consortium name="RefSeq"/>
        </authorList>
    </citation>
    <scope>IDENTIFICATION</scope>
    <source>
        <tissue evidence="2">Stem</tissue>
    </source>
</reference>
<keyword evidence="1" id="KW-1185">Reference proteome</keyword>
<proteinExistence type="predicted"/>
<dbReference type="GeneID" id="103484010"/>
<protein>
    <submittedName>
        <fullName evidence="2">Uncharacterized protein LOC103484010</fullName>
    </submittedName>
</protein>
<dbReference type="RefSeq" id="XP_050942634.1">
    <property type="nucleotide sequence ID" value="XM_051086677.1"/>
</dbReference>
<organism evidence="1 2">
    <name type="scientific">Cucumis melo</name>
    <name type="common">Muskmelon</name>
    <dbReference type="NCBI Taxonomy" id="3656"/>
    <lineage>
        <taxon>Eukaryota</taxon>
        <taxon>Viridiplantae</taxon>
        <taxon>Streptophyta</taxon>
        <taxon>Embryophyta</taxon>
        <taxon>Tracheophyta</taxon>
        <taxon>Spermatophyta</taxon>
        <taxon>Magnoliopsida</taxon>
        <taxon>eudicotyledons</taxon>
        <taxon>Gunneridae</taxon>
        <taxon>Pentapetalae</taxon>
        <taxon>rosids</taxon>
        <taxon>fabids</taxon>
        <taxon>Cucurbitales</taxon>
        <taxon>Cucurbitaceae</taxon>
        <taxon>Benincaseae</taxon>
        <taxon>Cucumis</taxon>
    </lineage>
</organism>
<name>A0ABM3KXY6_CUCME</name>
<accession>A0ABM3KXY6</accession>
<gene>
    <name evidence="2" type="primary">LOC103484010</name>
</gene>
<evidence type="ECO:0000313" key="1">
    <source>
        <dbReference type="Proteomes" id="UP001652600"/>
    </source>
</evidence>